<keyword evidence="2" id="KW-1185">Reference proteome</keyword>
<reference evidence="1 2" key="1">
    <citation type="journal article" date="2015" name="PLoS Pathog.">
        <title>Leptomonas seymouri: Adaptations to the Dixenous Life Cycle Analyzed by Genome Sequencing, Transcriptome Profiling and Co-infection with Leishmania donovani.</title>
        <authorList>
            <person name="Kraeva N."/>
            <person name="Butenko A."/>
            <person name="Hlavacova J."/>
            <person name="Kostygov A."/>
            <person name="Myskova J."/>
            <person name="Grybchuk D."/>
            <person name="Lestinova T."/>
            <person name="Votypka J."/>
            <person name="Volf P."/>
            <person name="Opperdoes F."/>
            <person name="Flegontov P."/>
            <person name="Lukes J."/>
            <person name="Yurchenko V."/>
        </authorList>
    </citation>
    <scope>NUCLEOTIDE SEQUENCE [LARGE SCALE GENOMIC DNA]</scope>
    <source>
        <strain evidence="1 2">ATCC 30220</strain>
    </source>
</reference>
<comment type="caution">
    <text evidence="1">The sequence shown here is derived from an EMBL/GenBank/DDBJ whole genome shotgun (WGS) entry which is preliminary data.</text>
</comment>
<dbReference type="EMBL" id="LJSK01000236">
    <property type="protein sequence ID" value="KPI84720.1"/>
    <property type="molecule type" value="Genomic_DNA"/>
</dbReference>
<dbReference type="OrthoDB" id="272836at2759"/>
<accession>A0A0N1PCZ9</accession>
<dbReference type="OMA" id="ENQLVIM"/>
<sequence>MSTVTVEELRRQIEAEMAEHKTAMDSIAEETRKFKSLLDDGQQAFTDLITRVTNLRVAKGEYLAARAVERTQQYSACTGSDLLDSLLYAIQAKLDSPDASVGASVLQSLEGAALEAMTPYGERCVSALFTSNAAAVRQTGVLLRFSNDVRGVRAWAKRHFSSCPSCAARLAQLPPWTPDCYDSNATGFAAAPNLRSIPDKRYHQLACSLLQERSMAHRLDTEERLDLARGTFYLNLQSSEAGQPLADAAHICAAVTDALQVFLTESMNGLRDTARTAAPWNVGTTANSEVSAAMEILLHMIEPQVQVQAVPQPATTRHGALCTLVQVSAAVSVPLQVSAVAPLLRVLQVPEQRRHFTETVLTPLVLKVGDALGAGEMASHYTSVGLKFAESLYGLAEKFGLVPGVQSPPSSAAADVAAAGCSSSVGAAKLSQLYFVLQALAVFNTTVKVEMATPHLPADASDSSQKLKKSVLFLARSVLQRFSPPKPLNVPPASDPDLSELTIRISRAPTSFLEILNRTFSSSQRMPSTSRSSKLDTFLSLRSKISLGLKLFSELVVDVCRPYHPLTGVVLASENGLNGRSRVPACAPVADLPVDLVTANVKVATYVMKRLEDLQRCESALSAAQEETTVEKAGKEALQQAAGRLRSAPAVDRLHARWEELHVRVVEWSKAYVDVVLPFSMGEVDVCNATKPLLYLRVSYEC</sequence>
<dbReference type="AlphaFoldDB" id="A0A0N1PCZ9"/>
<proteinExistence type="predicted"/>
<gene>
    <name evidence="1" type="ORF">ABL78_6213</name>
</gene>
<evidence type="ECO:0000313" key="2">
    <source>
        <dbReference type="Proteomes" id="UP000038009"/>
    </source>
</evidence>
<evidence type="ECO:0000313" key="1">
    <source>
        <dbReference type="EMBL" id="KPI84720.1"/>
    </source>
</evidence>
<name>A0A0N1PCZ9_LEPSE</name>
<protein>
    <submittedName>
        <fullName evidence="1">Uncharacterized protein</fullName>
    </submittedName>
</protein>
<dbReference type="Proteomes" id="UP000038009">
    <property type="component" value="Unassembled WGS sequence"/>
</dbReference>
<organism evidence="1 2">
    <name type="scientific">Leptomonas seymouri</name>
    <dbReference type="NCBI Taxonomy" id="5684"/>
    <lineage>
        <taxon>Eukaryota</taxon>
        <taxon>Discoba</taxon>
        <taxon>Euglenozoa</taxon>
        <taxon>Kinetoplastea</taxon>
        <taxon>Metakinetoplastina</taxon>
        <taxon>Trypanosomatida</taxon>
        <taxon>Trypanosomatidae</taxon>
        <taxon>Leishmaniinae</taxon>
        <taxon>Leptomonas</taxon>
    </lineage>
</organism>
<dbReference type="VEuPathDB" id="TriTrypDB:Lsey_0236_0020"/>